<evidence type="ECO:0000256" key="1">
    <source>
        <dbReference type="ARBA" id="ARBA00022734"/>
    </source>
</evidence>
<accession>A0ABD0UZQ1</accession>
<proteinExistence type="predicted"/>
<evidence type="ECO:0000313" key="4">
    <source>
        <dbReference type="Proteomes" id="UP001552299"/>
    </source>
</evidence>
<reference evidence="3 4" key="1">
    <citation type="journal article" date="2024" name="Plant Biotechnol. J.">
        <title>Dendrobium thyrsiflorum genome and its molecular insights into genes involved in important horticultural traits.</title>
        <authorList>
            <person name="Chen B."/>
            <person name="Wang J.Y."/>
            <person name="Zheng P.J."/>
            <person name="Li K.L."/>
            <person name="Liang Y.M."/>
            <person name="Chen X.F."/>
            <person name="Zhang C."/>
            <person name="Zhao X."/>
            <person name="He X."/>
            <person name="Zhang G.Q."/>
            <person name="Liu Z.J."/>
            <person name="Xu Q."/>
        </authorList>
    </citation>
    <scope>NUCLEOTIDE SEQUENCE [LARGE SCALE GENOMIC DNA]</scope>
    <source>
        <strain evidence="3">GZMU011</strain>
    </source>
</reference>
<dbReference type="InterPro" id="IPR001229">
    <property type="entry name" value="Jacalin-like_lectin_dom"/>
</dbReference>
<sequence>MYGKICIKLEPRGKTNSYDKQWDDGIGGRIKQIFVWYDEDFISGFQTIYECTESKDQVSLRKVKKRKYEHKTKEMKVVEE</sequence>
<name>A0ABD0UZQ1_DENTH</name>
<protein>
    <recommendedName>
        <fullName evidence="2">Jacalin-type lectin domain-containing protein</fullName>
    </recommendedName>
</protein>
<evidence type="ECO:0000313" key="3">
    <source>
        <dbReference type="EMBL" id="KAL0915957.1"/>
    </source>
</evidence>
<evidence type="ECO:0000259" key="2">
    <source>
        <dbReference type="PROSITE" id="PS51752"/>
    </source>
</evidence>
<feature type="domain" description="Jacalin-type lectin" evidence="2">
    <location>
        <begin position="6"/>
        <end position="80"/>
    </location>
</feature>
<comment type="caution">
    <text evidence="3">The sequence shown here is derived from an EMBL/GenBank/DDBJ whole genome shotgun (WGS) entry which is preliminary data.</text>
</comment>
<keyword evidence="1" id="KW-0430">Lectin</keyword>
<dbReference type="Gene3D" id="2.100.10.30">
    <property type="entry name" value="Jacalin-like lectin domain"/>
    <property type="match status" value="1"/>
</dbReference>
<organism evidence="3 4">
    <name type="scientific">Dendrobium thyrsiflorum</name>
    <name type="common">Pinecone-like raceme dendrobium</name>
    <name type="synonym">Orchid</name>
    <dbReference type="NCBI Taxonomy" id="117978"/>
    <lineage>
        <taxon>Eukaryota</taxon>
        <taxon>Viridiplantae</taxon>
        <taxon>Streptophyta</taxon>
        <taxon>Embryophyta</taxon>
        <taxon>Tracheophyta</taxon>
        <taxon>Spermatophyta</taxon>
        <taxon>Magnoliopsida</taxon>
        <taxon>Liliopsida</taxon>
        <taxon>Asparagales</taxon>
        <taxon>Orchidaceae</taxon>
        <taxon>Epidendroideae</taxon>
        <taxon>Malaxideae</taxon>
        <taxon>Dendrobiinae</taxon>
        <taxon>Dendrobium</taxon>
    </lineage>
</organism>
<dbReference type="PROSITE" id="PS51752">
    <property type="entry name" value="JACALIN_LECTIN"/>
    <property type="match status" value="1"/>
</dbReference>
<dbReference type="SUPFAM" id="SSF51101">
    <property type="entry name" value="Mannose-binding lectins"/>
    <property type="match status" value="1"/>
</dbReference>
<gene>
    <name evidence="3" type="ORF">M5K25_013428</name>
</gene>
<dbReference type="Proteomes" id="UP001552299">
    <property type="component" value="Unassembled WGS sequence"/>
</dbReference>
<dbReference type="InterPro" id="IPR036404">
    <property type="entry name" value="Jacalin-like_lectin_dom_sf"/>
</dbReference>
<dbReference type="AlphaFoldDB" id="A0ABD0UZQ1"/>
<dbReference type="GO" id="GO:0030246">
    <property type="term" value="F:carbohydrate binding"/>
    <property type="evidence" value="ECO:0007669"/>
    <property type="project" value="UniProtKB-KW"/>
</dbReference>
<dbReference type="EMBL" id="JANQDX010000011">
    <property type="protein sequence ID" value="KAL0915957.1"/>
    <property type="molecule type" value="Genomic_DNA"/>
</dbReference>
<keyword evidence="4" id="KW-1185">Reference proteome</keyword>